<accession>A0AAY4BA34</accession>
<dbReference type="InterPro" id="IPR008166">
    <property type="entry name" value="Glyco_transf_92"/>
</dbReference>
<reference evidence="10 11" key="1">
    <citation type="submission" date="2020-06" db="EMBL/GenBank/DDBJ databases">
        <authorList>
            <consortium name="Wellcome Sanger Institute Data Sharing"/>
        </authorList>
    </citation>
    <scope>NUCLEOTIDE SEQUENCE [LARGE SCALE GENOMIC DNA]</scope>
</reference>
<dbReference type="PANTHER" id="PTHR21461">
    <property type="entry name" value="GLYCOSYLTRANSFERASE FAMILY 92 PROTEIN"/>
    <property type="match status" value="1"/>
</dbReference>
<reference evidence="10" key="3">
    <citation type="submission" date="2025-09" db="UniProtKB">
        <authorList>
            <consortium name="Ensembl"/>
        </authorList>
    </citation>
    <scope>IDENTIFICATION</scope>
</reference>
<dbReference type="Proteomes" id="UP000694580">
    <property type="component" value="Chromosome 7"/>
</dbReference>
<dbReference type="EC" id="2.4.1.-" evidence="8"/>
<keyword evidence="11" id="KW-1185">Reference proteome</keyword>
<keyword evidence="6" id="KW-1133">Transmembrane helix</keyword>
<dbReference type="Pfam" id="PF01697">
    <property type="entry name" value="Glyco_transf_92"/>
    <property type="match status" value="1"/>
</dbReference>
<evidence type="ECO:0000256" key="4">
    <source>
        <dbReference type="ARBA" id="ARBA00022679"/>
    </source>
</evidence>
<evidence type="ECO:0000256" key="2">
    <source>
        <dbReference type="ARBA" id="ARBA00007647"/>
    </source>
</evidence>
<evidence type="ECO:0000256" key="3">
    <source>
        <dbReference type="ARBA" id="ARBA00022676"/>
    </source>
</evidence>
<proteinExistence type="inferred from homology"/>
<dbReference type="GO" id="GO:0016757">
    <property type="term" value="F:glycosyltransferase activity"/>
    <property type="evidence" value="ECO:0007669"/>
    <property type="project" value="UniProtKB-UniRule"/>
</dbReference>
<dbReference type="GO" id="GO:0016020">
    <property type="term" value="C:membrane"/>
    <property type="evidence" value="ECO:0007669"/>
    <property type="project" value="UniProtKB-SubCell"/>
</dbReference>
<comment type="similarity">
    <text evidence="2 8">Belongs to the glycosyltransferase 92 family.</text>
</comment>
<dbReference type="PANTHER" id="PTHR21461:SF45">
    <property type="entry name" value="GLYCOSYLTRANSFERASE FAMILY 92 PROTEIN"/>
    <property type="match status" value="1"/>
</dbReference>
<evidence type="ECO:0000256" key="6">
    <source>
        <dbReference type="ARBA" id="ARBA00022989"/>
    </source>
</evidence>
<gene>
    <name evidence="10" type="primary">LOC114793864</name>
</gene>
<feature type="compositionally biased region" description="Polar residues" evidence="9">
    <location>
        <begin position="13"/>
        <end position="32"/>
    </location>
</feature>
<evidence type="ECO:0000256" key="8">
    <source>
        <dbReference type="RuleBase" id="RU366017"/>
    </source>
</evidence>
<evidence type="ECO:0000256" key="7">
    <source>
        <dbReference type="ARBA" id="ARBA00023136"/>
    </source>
</evidence>
<sequence>IHLFILQHLDPNGNGQPESTEIRQQQPQVTTPSAIKVSEDSITPIMGTRFLMVSAYMDHEANGVIRIITVMSRLDPGPFVCIIARGQQTMVTRAELDVHSDNFGFPLMTTDAMCSAGQMFNATHVTLARPSDSGRAQGHFFLQIQNTEQVKQDFEFAFSLCISTMFGRYNNVLQFVQTIEMHRLLGVDKFVVYNTSCGPELSKVLQHYVTEGILEVIPWPIDHFLNPSSGWNYESHKGDLHYYGQQATLNDCIYRNRYRSKYVLLSDADEIIMPYKHASLQALVDSLQRRNPHVSCFIFENRVFPTTVANDSEKFDLPQWRGIPGPNILRHIYSEPRIQGAHNPTKMIVNPRMIIQSSIHSVLKYHGRTFWVPSDLALVIHTRQPLQPDLTSGQLIMDTKLWEYENQLLPNIDDILKRSGIIR</sequence>
<reference evidence="10" key="2">
    <citation type="submission" date="2025-08" db="UniProtKB">
        <authorList>
            <consortium name="Ensembl"/>
        </authorList>
    </citation>
    <scope>IDENTIFICATION</scope>
</reference>
<dbReference type="GeneTree" id="ENSGT00530000064359"/>
<dbReference type="Ensembl" id="ENSDCDT00010018887.1">
    <property type="protein sequence ID" value="ENSDCDP00010017824.1"/>
    <property type="gene ID" value="ENSDCDG00010008139.1"/>
</dbReference>
<keyword evidence="3 8" id="KW-0328">Glycosyltransferase</keyword>
<evidence type="ECO:0000256" key="5">
    <source>
        <dbReference type="ARBA" id="ARBA00022692"/>
    </source>
</evidence>
<organism evidence="10 11">
    <name type="scientific">Denticeps clupeoides</name>
    <name type="common">denticle herring</name>
    <dbReference type="NCBI Taxonomy" id="299321"/>
    <lineage>
        <taxon>Eukaryota</taxon>
        <taxon>Metazoa</taxon>
        <taxon>Chordata</taxon>
        <taxon>Craniata</taxon>
        <taxon>Vertebrata</taxon>
        <taxon>Euteleostomi</taxon>
        <taxon>Actinopterygii</taxon>
        <taxon>Neopterygii</taxon>
        <taxon>Teleostei</taxon>
        <taxon>Clupei</taxon>
        <taxon>Clupeiformes</taxon>
        <taxon>Denticipitoidei</taxon>
        <taxon>Denticipitidae</taxon>
        <taxon>Denticeps</taxon>
    </lineage>
</organism>
<keyword evidence="7" id="KW-0472">Membrane</keyword>
<evidence type="ECO:0000313" key="11">
    <source>
        <dbReference type="Proteomes" id="UP000694580"/>
    </source>
</evidence>
<name>A0AAY4BA34_9TELE</name>
<evidence type="ECO:0000256" key="9">
    <source>
        <dbReference type="SAM" id="MobiDB-lite"/>
    </source>
</evidence>
<comment type="subcellular location">
    <subcellularLocation>
        <location evidence="1">Membrane</location>
        <topology evidence="1">Single-pass membrane protein</topology>
    </subcellularLocation>
</comment>
<dbReference type="AlphaFoldDB" id="A0AAY4BA34"/>
<evidence type="ECO:0000313" key="10">
    <source>
        <dbReference type="Ensembl" id="ENSDCDP00010017824.1"/>
    </source>
</evidence>
<dbReference type="GO" id="GO:0005737">
    <property type="term" value="C:cytoplasm"/>
    <property type="evidence" value="ECO:0007669"/>
    <property type="project" value="TreeGrafter"/>
</dbReference>
<evidence type="ECO:0000256" key="1">
    <source>
        <dbReference type="ARBA" id="ARBA00004167"/>
    </source>
</evidence>
<protein>
    <recommendedName>
        <fullName evidence="8">Glycosyltransferase family 92 protein</fullName>
        <ecNumber evidence="8">2.4.1.-</ecNumber>
    </recommendedName>
</protein>
<keyword evidence="5" id="KW-0812">Transmembrane</keyword>
<keyword evidence="4 8" id="KW-0808">Transferase</keyword>
<feature type="region of interest" description="Disordered" evidence="9">
    <location>
        <begin position="12"/>
        <end position="32"/>
    </location>
</feature>